<dbReference type="RefSeq" id="WP_379954139.1">
    <property type="nucleotide sequence ID" value="NZ_JAUYVI010000001.1"/>
</dbReference>
<proteinExistence type="predicted"/>
<keyword evidence="1 2" id="KW-0732">Signal</keyword>
<reference evidence="4" key="1">
    <citation type="submission" date="2023-08" db="EMBL/GenBank/DDBJ databases">
        <title>Rhodospirillaceae gen. nov., a novel taxon isolated from the Yangtze River Yuezi River estuary sludge.</title>
        <authorList>
            <person name="Ruan L."/>
        </authorList>
    </citation>
    <scope>NUCLEOTIDE SEQUENCE [LARGE SCALE GENOMIC DNA]</scope>
    <source>
        <strain evidence="4">R-7</strain>
    </source>
</reference>
<comment type="caution">
    <text evidence="3">The sequence shown here is derived from an EMBL/GenBank/DDBJ whole genome shotgun (WGS) entry which is preliminary data.</text>
</comment>
<dbReference type="PANTHER" id="PTHR30006:SF2">
    <property type="entry name" value="ABC TRANSPORTER SUBSTRATE-BINDING PROTEIN"/>
    <property type="match status" value="1"/>
</dbReference>
<evidence type="ECO:0000313" key="4">
    <source>
        <dbReference type="Proteomes" id="UP001230156"/>
    </source>
</evidence>
<organism evidence="3 4">
    <name type="scientific">Dongia sedimenti</name>
    <dbReference type="NCBI Taxonomy" id="3064282"/>
    <lineage>
        <taxon>Bacteria</taxon>
        <taxon>Pseudomonadati</taxon>
        <taxon>Pseudomonadota</taxon>
        <taxon>Alphaproteobacteria</taxon>
        <taxon>Rhodospirillales</taxon>
        <taxon>Dongiaceae</taxon>
        <taxon>Dongia</taxon>
    </lineage>
</organism>
<dbReference type="Pfam" id="PF13343">
    <property type="entry name" value="SBP_bac_6"/>
    <property type="match status" value="1"/>
</dbReference>
<name>A0ABU0YG92_9PROT</name>
<feature type="chain" id="PRO_5047296954" evidence="2">
    <location>
        <begin position="27"/>
        <end position="352"/>
    </location>
</feature>
<dbReference type="EMBL" id="JAUYVI010000001">
    <property type="protein sequence ID" value="MDQ7246744.1"/>
    <property type="molecule type" value="Genomic_DNA"/>
</dbReference>
<protein>
    <submittedName>
        <fullName evidence="3">Extracellular solute-binding protein</fullName>
    </submittedName>
</protein>
<dbReference type="SUPFAM" id="SSF53850">
    <property type="entry name" value="Periplasmic binding protein-like II"/>
    <property type="match status" value="1"/>
</dbReference>
<keyword evidence="4" id="KW-1185">Reference proteome</keyword>
<dbReference type="Proteomes" id="UP001230156">
    <property type="component" value="Unassembled WGS sequence"/>
</dbReference>
<evidence type="ECO:0000256" key="2">
    <source>
        <dbReference type="SAM" id="SignalP"/>
    </source>
</evidence>
<dbReference type="Gene3D" id="3.40.190.10">
    <property type="entry name" value="Periplasmic binding protein-like II"/>
    <property type="match status" value="2"/>
</dbReference>
<feature type="signal peptide" evidence="2">
    <location>
        <begin position="1"/>
        <end position="26"/>
    </location>
</feature>
<evidence type="ECO:0000313" key="3">
    <source>
        <dbReference type="EMBL" id="MDQ7246744.1"/>
    </source>
</evidence>
<dbReference type="PANTHER" id="PTHR30006">
    <property type="entry name" value="THIAMINE-BINDING PERIPLASMIC PROTEIN-RELATED"/>
    <property type="match status" value="1"/>
</dbReference>
<evidence type="ECO:0000256" key="1">
    <source>
        <dbReference type="ARBA" id="ARBA00022729"/>
    </source>
</evidence>
<sequence length="352" mass="37541">MGMIKTGAVAGLLALISALSFGPAQAGNLDELAVEAKAGGTVVSVGMPDDWANWGEIWKGVTAKYGVTHTDTDMSSAEELAKFEAEKSNASTDIGEIGIEFSPVAIKRGLSVPFKTSNWDKIPAWAHDQDGHWAVGYTGTIAFVISKDVKNPPKSFADLLNGDYKVSVGEVGKAAQANAAVLAAAVALGGGEKNLEPAMQFFAKLAEQKRLLPINVNAALMEKGEVQVGLVWDFNALAYRDKVGGKDKWDVVIPSDGSITSGYSTVINPYSKHQAIAKLVREYAFSEAGQIAFARGYARPILIDQIKLPEDAAAKMLPSEQYAKAKPIDAAIWPEAAKTLTKMWQNEVASQL</sequence>
<gene>
    <name evidence="3" type="ORF">Q8A70_03665</name>
</gene>
<accession>A0ABU0YG92</accession>